<dbReference type="PROSITE" id="PS50106">
    <property type="entry name" value="PDZ"/>
    <property type="match status" value="1"/>
</dbReference>
<dbReference type="InterPro" id="IPR046450">
    <property type="entry name" value="PA_dom_sf"/>
</dbReference>
<dbReference type="GO" id="GO:0006508">
    <property type="term" value="P:proteolysis"/>
    <property type="evidence" value="ECO:0007669"/>
    <property type="project" value="InterPro"/>
</dbReference>
<dbReference type="SMART" id="SM00228">
    <property type="entry name" value="PDZ"/>
    <property type="match status" value="1"/>
</dbReference>
<dbReference type="InterPro" id="IPR001478">
    <property type="entry name" value="PDZ"/>
</dbReference>
<keyword evidence="3" id="KW-1185">Reference proteome</keyword>
<accession>A0A518G855</accession>
<organism evidence="2 3">
    <name type="scientific">Aureliella helgolandensis</name>
    <dbReference type="NCBI Taxonomy" id="2527968"/>
    <lineage>
        <taxon>Bacteria</taxon>
        <taxon>Pseudomonadati</taxon>
        <taxon>Planctomycetota</taxon>
        <taxon>Planctomycetia</taxon>
        <taxon>Pirellulales</taxon>
        <taxon>Pirellulaceae</taxon>
        <taxon>Aureliella</taxon>
    </lineage>
</organism>
<dbReference type="AlphaFoldDB" id="A0A518G855"/>
<dbReference type="SUPFAM" id="SSF53187">
    <property type="entry name" value="Zn-dependent exopeptidases"/>
    <property type="match status" value="1"/>
</dbReference>
<reference evidence="2 3" key="1">
    <citation type="submission" date="2019-02" db="EMBL/GenBank/DDBJ databases">
        <title>Deep-cultivation of Planctomycetes and their phenomic and genomic characterization uncovers novel biology.</title>
        <authorList>
            <person name="Wiegand S."/>
            <person name="Jogler M."/>
            <person name="Boedeker C."/>
            <person name="Pinto D."/>
            <person name="Vollmers J."/>
            <person name="Rivas-Marin E."/>
            <person name="Kohn T."/>
            <person name="Peeters S.H."/>
            <person name="Heuer A."/>
            <person name="Rast P."/>
            <person name="Oberbeckmann S."/>
            <person name="Bunk B."/>
            <person name="Jeske O."/>
            <person name="Meyerdierks A."/>
            <person name="Storesund J.E."/>
            <person name="Kallscheuer N."/>
            <person name="Luecker S."/>
            <person name="Lage O.M."/>
            <person name="Pohl T."/>
            <person name="Merkel B.J."/>
            <person name="Hornburger P."/>
            <person name="Mueller R.-W."/>
            <person name="Bruemmer F."/>
            <person name="Labrenz M."/>
            <person name="Spormann A.M."/>
            <person name="Op den Camp H."/>
            <person name="Overmann J."/>
            <person name="Amann R."/>
            <person name="Jetten M.S.M."/>
            <person name="Mascher T."/>
            <person name="Medema M.H."/>
            <person name="Devos D.P."/>
            <person name="Kaster A.-K."/>
            <person name="Ovreas L."/>
            <person name="Rohde M."/>
            <person name="Galperin M.Y."/>
            <person name="Jogler C."/>
        </authorList>
    </citation>
    <scope>NUCLEOTIDE SEQUENCE [LARGE SCALE GENOMIC DNA]</scope>
    <source>
        <strain evidence="2 3">Q31a</strain>
    </source>
</reference>
<dbReference type="Gene3D" id="2.30.42.10">
    <property type="match status" value="1"/>
</dbReference>
<gene>
    <name evidence="2" type="primary">ywaD</name>
    <name evidence="2" type="ORF">Q31a_30850</name>
</gene>
<dbReference type="SUPFAM" id="SSF52025">
    <property type="entry name" value="PA domain"/>
    <property type="match status" value="1"/>
</dbReference>
<dbReference type="PANTHER" id="PTHR12147:SF26">
    <property type="entry name" value="PEPTIDASE M28 DOMAIN-CONTAINING PROTEIN"/>
    <property type="match status" value="1"/>
</dbReference>
<dbReference type="GO" id="GO:0008235">
    <property type="term" value="F:metalloexopeptidase activity"/>
    <property type="evidence" value="ECO:0007669"/>
    <property type="project" value="InterPro"/>
</dbReference>
<dbReference type="Pfam" id="PF02225">
    <property type="entry name" value="PA"/>
    <property type="match status" value="1"/>
</dbReference>
<dbReference type="GO" id="GO:0004177">
    <property type="term" value="F:aminopeptidase activity"/>
    <property type="evidence" value="ECO:0007669"/>
    <property type="project" value="UniProtKB-KW"/>
</dbReference>
<feature type="domain" description="PDZ" evidence="1">
    <location>
        <begin position="544"/>
        <end position="624"/>
    </location>
</feature>
<dbReference type="Pfam" id="PF04389">
    <property type="entry name" value="Peptidase_M28"/>
    <property type="match status" value="1"/>
</dbReference>
<dbReference type="InterPro" id="IPR003137">
    <property type="entry name" value="PA_domain"/>
</dbReference>
<protein>
    <submittedName>
        <fullName evidence="2">Aminopeptidase YwaD</fullName>
        <ecNumber evidence="2">3.4.11.6</ecNumber>
    </submittedName>
</protein>
<dbReference type="OrthoDB" id="9762302at2"/>
<dbReference type="Gene3D" id="3.50.30.30">
    <property type="match status" value="1"/>
</dbReference>
<dbReference type="EMBL" id="CP036298">
    <property type="protein sequence ID" value="QDV24764.1"/>
    <property type="molecule type" value="Genomic_DNA"/>
</dbReference>
<keyword evidence="2" id="KW-0645">Protease</keyword>
<dbReference type="InterPro" id="IPR036034">
    <property type="entry name" value="PDZ_sf"/>
</dbReference>
<dbReference type="RefSeq" id="WP_145078874.1">
    <property type="nucleotide sequence ID" value="NZ_CP036298.1"/>
</dbReference>
<proteinExistence type="predicted"/>
<dbReference type="Gene3D" id="3.40.630.10">
    <property type="entry name" value="Zn peptidases"/>
    <property type="match status" value="1"/>
</dbReference>
<name>A0A518G855_9BACT</name>
<keyword evidence="2" id="KW-0378">Hydrolase</keyword>
<dbReference type="PANTHER" id="PTHR12147">
    <property type="entry name" value="METALLOPEPTIDASE M28 FAMILY MEMBER"/>
    <property type="match status" value="1"/>
</dbReference>
<dbReference type="InterPro" id="IPR045175">
    <property type="entry name" value="M28_fam"/>
</dbReference>
<dbReference type="KEGG" id="ahel:Q31a_30850"/>
<dbReference type="SUPFAM" id="SSF50156">
    <property type="entry name" value="PDZ domain-like"/>
    <property type="match status" value="1"/>
</dbReference>
<dbReference type="InterPro" id="IPR007484">
    <property type="entry name" value="Peptidase_M28"/>
</dbReference>
<keyword evidence="2" id="KW-0031">Aminopeptidase</keyword>
<evidence type="ECO:0000259" key="1">
    <source>
        <dbReference type="PROSITE" id="PS50106"/>
    </source>
</evidence>
<evidence type="ECO:0000313" key="3">
    <source>
        <dbReference type="Proteomes" id="UP000318017"/>
    </source>
</evidence>
<sequence length="636" mass="68307">MQDALITPRRFPPTLLPIIFGCLTVLLGNTNFSDGQESPPLPTDAQDVSPSVVDRLGEDLKFIASDELQGRDSGSPGIRKAAEFIASRFEALGLKTDTFEGSPFQNFQLPGPVGVSSPEQNRLNVDGIPNPVAPELGKNFQPVSLGSNGLFEGELVFAGYGISASELDYDDYADVDVRGKVVIVLRKEPQASDPSSRFDGIANTQHAYFSTKELNASQHGAAALILVNDRATAALGDEDQLLDVTGAGSARSESKIPTIFCTRSLIESWLAHSIGKTLTELEEAIDTSGAPASQVLENLRAAGEVHLVASQLEVRNIIGVLPGRGTLADQYVVLGAHYDHVGMGGSGSLAPGTIEVHNGADDNGSGTVAMLEVARRLSTDTSENRRTILFMSFTGEEKGLLGSKHYVRNPRWALETTVAMVNLDMVGRLTENALTVFGTGTAVEFSSLIDRMNAEHQFVINKQAAGFGPSDHTSFYEKGIPAFHFFTGLHRNYHRPSDDFETVNLEGIARISSLVTDLVRDLATTPQRPQYLSNRSRAVVSYIPSEIEDMNRKAALGIQVDLTASRLTVGSTDDGGAARKAGILPGDIILKVQDAAVENLDRLRDELAKKKPGEKARLTIERAGNQQTLEVVLGAS</sequence>
<evidence type="ECO:0000313" key="2">
    <source>
        <dbReference type="EMBL" id="QDV24764.1"/>
    </source>
</evidence>
<dbReference type="Pfam" id="PF13180">
    <property type="entry name" value="PDZ_2"/>
    <property type="match status" value="1"/>
</dbReference>
<dbReference type="Proteomes" id="UP000318017">
    <property type="component" value="Chromosome"/>
</dbReference>
<dbReference type="EC" id="3.4.11.6" evidence="2"/>